<evidence type="ECO:0000313" key="3">
    <source>
        <dbReference type="RefSeq" id="XP_008574150.1"/>
    </source>
</evidence>
<dbReference type="PANTHER" id="PTHR35347:SF1">
    <property type="entry name" value="COILED-COIL DOMAIN-CONTAINING PROTEIN 175"/>
    <property type="match status" value="1"/>
</dbReference>
<dbReference type="GeneID" id="103593018"/>
<dbReference type="PANTHER" id="PTHR35347">
    <property type="entry name" value="COILED-COIL DOMAIN-CONTAINING PROTEIN 175"/>
    <property type="match status" value="1"/>
</dbReference>
<organism evidence="2 3">
    <name type="scientific">Galeopterus variegatus</name>
    <name type="common">Malayan flying lemur</name>
    <name type="synonym">Cynocephalus variegatus</name>
    <dbReference type="NCBI Taxonomy" id="482537"/>
    <lineage>
        <taxon>Eukaryota</taxon>
        <taxon>Metazoa</taxon>
        <taxon>Chordata</taxon>
        <taxon>Craniata</taxon>
        <taxon>Vertebrata</taxon>
        <taxon>Euteleostomi</taxon>
        <taxon>Mammalia</taxon>
        <taxon>Eutheria</taxon>
        <taxon>Euarchontoglires</taxon>
        <taxon>Dermoptera</taxon>
        <taxon>Cynocephalidae</taxon>
        <taxon>Galeopterus</taxon>
    </lineage>
</organism>
<name>A0ABM0R0K9_GALVR</name>
<dbReference type="RefSeq" id="XP_008574150.1">
    <property type="nucleotide sequence ID" value="XM_008575928.1"/>
</dbReference>
<proteinExistence type="predicted"/>
<accession>A0ABM0R0K9</accession>
<sequence>MALGSWTPELGFVEMVREAAVSTGPSLELCTFPSTLGSAVATAALEQLIVVEQSLQSDYFKCNEEAKIFLKDIAVAVKKLEEMRKATIDLLEIESIEFSRLYHLLETLPSSIYRELEECVRDACRLNLFEIKKILMRITEMDNEIEFLKKRIIDLKETNEALGKKQEELAKQHARFVLLLNHTMGEKAATTVYINETYTKINLEREEIESQKKYITEAEEQMEKERTEYLIRKQQLTAQIDEFKRICELKRKETYKMKKELDKLQTRMEKLKETVSTSTAVLSDHNLELAQLHSSIRFWEQQVEELKKVCQVLQDKTQFFTNHKQNLDNVSNIEKNEFLHKIKQLAEQLHKARLENKDLREKMNTLLRQYKIVLNEEDKSFLQKQKVYDENQRQLIFIAEKENLLSQRKVDIKNMEEGFTMLYDLHRATKEVYQKQIRILSDNLERESQRCIINQWKAACLRKKHARWLAKIKAEIKEVVEKIEGAEIRRIELLEETSFREKEINEFVAQTENLTVELKEEEEEFVIKEKWLMKELSKYEEKFVKEKEINKEKEEELVECLPQLQVAEEEYREKYRKLQELSNIVTAQRQEENLLNNNIFQLARDFSRHFNNTDKVKQELKQLRHQESKKVKDHFEILKNLENEIYVHDQKVDLLFLENEKFKKYILRMKNNTEKYRKEQEVLRHNSSDLSWQLIAQQTQYMNLWAEFQSRVKDLVKSGEKTLQEITNLIDKLHERDEKIEHIGTWLHGNLGELRSLMEQESQMDLCLGSIPCFTVNANLLSTSIQ</sequence>
<reference evidence="3" key="1">
    <citation type="submission" date="2025-08" db="UniProtKB">
        <authorList>
            <consortium name="RefSeq"/>
        </authorList>
    </citation>
    <scope>IDENTIFICATION</scope>
</reference>
<keyword evidence="1" id="KW-0175">Coiled coil</keyword>
<dbReference type="Proteomes" id="UP000694923">
    <property type="component" value="Unplaced"/>
</dbReference>
<dbReference type="InterPro" id="IPR038834">
    <property type="entry name" value="CCDC175"/>
</dbReference>
<evidence type="ECO:0000256" key="1">
    <source>
        <dbReference type="SAM" id="Coils"/>
    </source>
</evidence>
<protein>
    <submittedName>
        <fullName evidence="3">Coiled-coil domain-containing protein 175</fullName>
    </submittedName>
</protein>
<gene>
    <name evidence="3" type="primary">CCDC175</name>
</gene>
<feature type="coiled-coil region" evidence="1">
    <location>
        <begin position="201"/>
        <end position="376"/>
    </location>
</feature>
<feature type="coiled-coil region" evidence="1">
    <location>
        <begin position="430"/>
        <end position="584"/>
    </location>
</feature>
<feature type="coiled-coil region" evidence="1">
    <location>
        <begin position="131"/>
        <end position="175"/>
    </location>
</feature>
<evidence type="ECO:0000313" key="2">
    <source>
        <dbReference type="Proteomes" id="UP000694923"/>
    </source>
</evidence>
<keyword evidence="2" id="KW-1185">Reference proteome</keyword>